<dbReference type="Gene3D" id="1.20.1250.20">
    <property type="entry name" value="MFS general substrate transporter like domains"/>
    <property type="match status" value="1"/>
</dbReference>
<evidence type="ECO:0000256" key="7">
    <source>
        <dbReference type="SAM" id="Phobius"/>
    </source>
</evidence>
<dbReference type="SUPFAM" id="SSF103473">
    <property type="entry name" value="MFS general substrate transporter"/>
    <property type="match status" value="1"/>
</dbReference>
<name>A0A8A5D6M2_9PEZI</name>
<gene>
    <name evidence="9" type="primary">scyR10</name>
</gene>
<feature type="compositionally biased region" description="Polar residues" evidence="6">
    <location>
        <begin position="1"/>
        <end position="14"/>
    </location>
</feature>
<evidence type="ECO:0000259" key="8">
    <source>
        <dbReference type="PROSITE" id="PS50850"/>
    </source>
</evidence>
<proteinExistence type="predicted"/>
<feature type="transmembrane region" description="Helical" evidence="7">
    <location>
        <begin position="300"/>
        <end position="317"/>
    </location>
</feature>
<protein>
    <submittedName>
        <fullName evidence="9">ScyR10</fullName>
    </submittedName>
</protein>
<feature type="transmembrane region" description="Helical" evidence="7">
    <location>
        <begin position="418"/>
        <end position="444"/>
    </location>
</feature>
<accession>A0A8A5D6M2</accession>
<feature type="transmembrane region" description="Helical" evidence="7">
    <location>
        <begin position="337"/>
        <end position="358"/>
    </location>
</feature>
<dbReference type="Gene3D" id="1.20.1720.10">
    <property type="entry name" value="Multidrug resistance protein D"/>
    <property type="match status" value="1"/>
</dbReference>
<evidence type="ECO:0000256" key="6">
    <source>
        <dbReference type="SAM" id="MobiDB-lite"/>
    </source>
</evidence>
<feature type="domain" description="Major facilitator superfamily (MFS) profile" evidence="8">
    <location>
        <begin position="62"/>
        <end position="508"/>
    </location>
</feature>
<dbReference type="PANTHER" id="PTHR23502">
    <property type="entry name" value="MAJOR FACILITATOR SUPERFAMILY"/>
    <property type="match status" value="1"/>
</dbReference>
<feature type="transmembrane region" description="Helical" evidence="7">
    <location>
        <begin position="95"/>
        <end position="116"/>
    </location>
</feature>
<feature type="transmembrane region" description="Helical" evidence="7">
    <location>
        <begin position="483"/>
        <end position="507"/>
    </location>
</feature>
<feature type="transmembrane region" description="Helical" evidence="7">
    <location>
        <begin position="60"/>
        <end position="83"/>
    </location>
</feature>
<feature type="transmembrane region" description="Helical" evidence="7">
    <location>
        <begin position="393"/>
        <end position="412"/>
    </location>
</feature>
<evidence type="ECO:0000256" key="4">
    <source>
        <dbReference type="ARBA" id="ARBA00022989"/>
    </source>
</evidence>
<keyword evidence="5 7" id="KW-0472">Membrane</keyword>
<keyword evidence="4 7" id="KW-1133">Transmembrane helix</keyword>
<evidence type="ECO:0000256" key="1">
    <source>
        <dbReference type="ARBA" id="ARBA00004141"/>
    </source>
</evidence>
<dbReference type="GO" id="GO:0022857">
    <property type="term" value="F:transmembrane transporter activity"/>
    <property type="evidence" value="ECO:0007669"/>
    <property type="project" value="InterPro"/>
</dbReference>
<dbReference type="AlphaFoldDB" id="A0A8A5D6M2"/>
<feature type="transmembrane region" description="Helical" evidence="7">
    <location>
        <begin position="217"/>
        <end position="236"/>
    </location>
</feature>
<feature type="transmembrane region" description="Helical" evidence="7">
    <location>
        <begin position="186"/>
        <end position="205"/>
    </location>
</feature>
<organism evidence="9">
    <name type="scientific">Scytalidium album</name>
    <dbReference type="NCBI Taxonomy" id="1525810"/>
    <lineage>
        <taxon>Eukaryota</taxon>
        <taxon>Fungi</taxon>
        <taxon>Dikarya</taxon>
        <taxon>Ascomycota</taxon>
        <taxon>Pezizomycotina</taxon>
        <taxon>Leotiomycetes</taxon>
        <taxon>Leotiomycetes incertae sedis</taxon>
        <taxon>Scytalidium</taxon>
    </lineage>
</organism>
<evidence type="ECO:0000256" key="2">
    <source>
        <dbReference type="ARBA" id="ARBA00022448"/>
    </source>
</evidence>
<dbReference type="PROSITE" id="PS50850">
    <property type="entry name" value="MFS"/>
    <property type="match status" value="1"/>
</dbReference>
<dbReference type="EMBL" id="MT724050">
    <property type="protein sequence ID" value="QTE76010.1"/>
    <property type="molecule type" value="Genomic_DNA"/>
</dbReference>
<evidence type="ECO:0000256" key="3">
    <source>
        <dbReference type="ARBA" id="ARBA00022692"/>
    </source>
</evidence>
<dbReference type="PANTHER" id="PTHR23502:SF51">
    <property type="entry name" value="QUINIDINE RESISTANCE PROTEIN 1-RELATED"/>
    <property type="match status" value="1"/>
</dbReference>
<dbReference type="InterPro" id="IPR020846">
    <property type="entry name" value="MFS_dom"/>
</dbReference>
<comment type="subcellular location">
    <subcellularLocation>
        <location evidence="1">Membrane</location>
        <topology evidence="1">Multi-pass membrane protein</topology>
    </subcellularLocation>
</comment>
<feature type="region of interest" description="Disordered" evidence="6">
    <location>
        <begin position="1"/>
        <end position="41"/>
    </location>
</feature>
<evidence type="ECO:0000313" key="9">
    <source>
        <dbReference type="EMBL" id="QTE76010.1"/>
    </source>
</evidence>
<keyword evidence="2" id="KW-0813">Transport</keyword>
<feature type="compositionally biased region" description="Basic and acidic residues" evidence="6">
    <location>
        <begin position="23"/>
        <end position="36"/>
    </location>
</feature>
<dbReference type="Pfam" id="PF07690">
    <property type="entry name" value="MFS_1"/>
    <property type="match status" value="1"/>
</dbReference>
<dbReference type="InterPro" id="IPR036259">
    <property type="entry name" value="MFS_trans_sf"/>
</dbReference>
<dbReference type="CDD" id="cd17323">
    <property type="entry name" value="MFS_Tpo1_MDR_like"/>
    <property type="match status" value="1"/>
</dbReference>
<keyword evidence="3 7" id="KW-0812">Transmembrane</keyword>
<feature type="transmembrane region" description="Helical" evidence="7">
    <location>
        <begin position="128"/>
        <end position="146"/>
    </location>
</feature>
<sequence>MNSSQAESQLQTPPNEEMSVSLEPERTDEVNEKTPETDPESIAIAGSVQDFSIYNKTEKLFFVILAGLAALFSPLSANIYYSALNTLATEFHTSLSNINLTITTYLILQGLAPTIVGSLSDDLGRRPMYLACFIIYIGANIGLALQKSYAGLLILRMLQSSGSSGTVALANALVSDIVTSAERGSYISYVSMGALVGPSFGPVIGGLLDKYLGWRSIFWFLTIFAGVTFIVILVFLPETCRKVVSNGSIAPPIWNTSVLSYWHLRKQRKAGIEPNYGAKNQFRRRASPIQSFYILFDKESGFVLLYAAFFFTGFYMVQTGLPGLLQDQYGYSPLDIGLCYIPGGLGSMSASFAMGRFLDFNFRRHARRLGMEISNNRQQDLRHFPIEQARLEIVFPLAYAAGATVIIFGWLVEKKIFIAAPLIFLFLSTFFISCSFQGLSTLIVDLNRENPSSATAAMNMARCLLGAAGTAVVVPMLNAIGMGWVGVFVAGMWVILSPIVLFVIRWGPGWREEKRQKLEVKKEEERNRAILDQGANV</sequence>
<dbReference type="GO" id="GO:0005886">
    <property type="term" value="C:plasma membrane"/>
    <property type="evidence" value="ECO:0007669"/>
    <property type="project" value="TreeGrafter"/>
</dbReference>
<dbReference type="FunFam" id="1.20.1720.10:FF:000009">
    <property type="entry name" value="MFS multidrug transporter"/>
    <property type="match status" value="1"/>
</dbReference>
<feature type="transmembrane region" description="Helical" evidence="7">
    <location>
        <begin position="456"/>
        <end position="477"/>
    </location>
</feature>
<dbReference type="InterPro" id="IPR011701">
    <property type="entry name" value="MFS"/>
</dbReference>
<reference evidence="9" key="1">
    <citation type="journal article" date="2020" name="Chem. Sci.">
        <title>Uncovering biosynthetic relationships between antifungal nonadrides and octadrides.</title>
        <authorList>
            <person name="de Mattos-Shipley K.M.J."/>
            <person name="Spencer C."/>
            <person name="Greco C."/>
            <person name="Heard D.M."/>
            <person name="O'Flynn D.E."/>
            <person name="Dao T.T."/>
            <person name="Song Z."/>
            <person name="Mulholland N.P."/>
            <person name="Vincent J.L."/>
            <person name="Simpson T.J."/>
            <person name="Cox R.R."/>
            <person name="Bailey A.M."/>
            <person name="Willis C.L."/>
        </authorList>
    </citation>
    <scope>NUCLEOTIDE SEQUENCE</scope>
    <source>
        <strain evidence="9">UAMH 3620</strain>
    </source>
</reference>
<evidence type="ECO:0000256" key="5">
    <source>
        <dbReference type="ARBA" id="ARBA00023136"/>
    </source>
</evidence>